<dbReference type="SUPFAM" id="SSF56672">
    <property type="entry name" value="DNA/RNA polymerases"/>
    <property type="match status" value="1"/>
</dbReference>
<dbReference type="Pfam" id="PF07727">
    <property type="entry name" value="RVT_2"/>
    <property type="match status" value="1"/>
</dbReference>
<sequence length="248" mass="28236">MVIDYTKTFAPVAKTVTVRAFLAIAACKNGELHQMDVHNAFLHGDLHEEVYMTIPPGYTTTDSSLVCRLHKSLYGLKQAPRCWFAKLVTALKQYGFLQSYGTAIADFKSYLNECFHMKDLVTLKYFLGIEVARSSSGIFLNHRKYAFDLLLKLVSWVPNQTLFQLNKTMIWEALPVRYTQILNNIATSLEGSFTWRLLARILLIRFTSYLSSCKILGLSIGPLHYELSGILRILRVRVFSSVLTVILL</sequence>
<comment type="caution">
    <text evidence="2">The sequence shown here is derived from an EMBL/GenBank/DDBJ whole genome shotgun (WGS) entry which is preliminary data.</text>
</comment>
<protein>
    <recommendedName>
        <fullName evidence="1">Reverse transcriptase Ty1/copia-type domain-containing protein</fullName>
    </recommendedName>
</protein>
<dbReference type="EMBL" id="CAMAPF010000087">
    <property type="protein sequence ID" value="CAH9096576.1"/>
    <property type="molecule type" value="Genomic_DNA"/>
</dbReference>
<evidence type="ECO:0000313" key="3">
    <source>
        <dbReference type="Proteomes" id="UP001152523"/>
    </source>
</evidence>
<evidence type="ECO:0000313" key="2">
    <source>
        <dbReference type="EMBL" id="CAH9096576.1"/>
    </source>
</evidence>
<keyword evidence="3" id="KW-1185">Reference proteome</keyword>
<dbReference type="Proteomes" id="UP001152523">
    <property type="component" value="Unassembled WGS sequence"/>
</dbReference>
<reference evidence="2" key="1">
    <citation type="submission" date="2022-07" db="EMBL/GenBank/DDBJ databases">
        <authorList>
            <person name="Macas J."/>
            <person name="Novak P."/>
            <person name="Neumann P."/>
        </authorList>
    </citation>
    <scope>NUCLEOTIDE SEQUENCE</scope>
</reference>
<feature type="domain" description="Reverse transcriptase Ty1/copia-type" evidence="1">
    <location>
        <begin position="3"/>
        <end position="98"/>
    </location>
</feature>
<name>A0AAV0DCT3_9ASTE</name>
<accession>A0AAV0DCT3</accession>
<dbReference type="InterPro" id="IPR013103">
    <property type="entry name" value="RVT_2"/>
</dbReference>
<gene>
    <name evidence="2" type="ORF">CEPIT_LOCUS13789</name>
</gene>
<organism evidence="2 3">
    <name type="scientific">Cuscuta epithymum</name>
    <dbReference type="NCBI Taxonomy" id="186058"/>
    <lineage>
        <taxon>Eukaryota</taxon>
        <taxon>Viridiplantae</taxon>
        <taxon>Streptophyta</taxon>
        <taxon>Embryophyta</taxon>
        <taxon>Tracheophyta</taxon>
        <taxon>Spermatophyta</taxon>
        <taxon>Magnoliopsida</taxon>
        <taxon>eudicotyledons</taxon>
        <taxon>Gunneridae</taxon>
        <taxon>Pentapetalae</taxon>
        <taxon>asterids</taxon>
        <taxon>lamiids</taxon>
        <taxon>Solanales</taxon>
        <taxon>Convolvulaceae</taxon>
        <taxon>Cuscuteae</taxon>
        <taxon>Cuscuta</taxon>
        <taxon>Cuscuta subgen. Cuscuta</taxon>
    </lineage>
</organism>
<proteinExistence type="predicted"/>
<dbReference type="AlphaFoldDB" id="A0AAV0DCT3"/>
<dbReference type="InterPro" id="IPR043502">
    <property type="entry name" value="DNA/RNA_pol_sf"/>
</dbReference>
<evidence type="ECO:0000259" key="1">
    <source>
        <dbReference type="Pfam" id="PF07727"/>
    </source>
</evidence>